<name>A0A286UNA8_9AGAM</name>
<reference evidence="2 3" key="1">
    <citation type="journal article" date="2017" name="Mol. Ecol.">
        <title>Comparative and population genomic landscape of Phellinus noxius: A hypervariable fungus causing root rot in trees.</title>
        <authorList>
            <person name="Chung C.L."/>
            <person name="Lee T.J."/>
            <person name="Akiba M."/>
            <person name="Lee H.H."/>
            <person name="Kuo T.H."/>
            <person name="Liu D."/>
            <person name="Ke H.M."/>
            <person name="Yokoi T."/>
            <person name="Roa M.B."/>
            <person name="Lu M.J."/>
            <person name="Chang Y.Y."/>
            <person name="Ann P.J."/>
            <person name="Tsai J.N."/>
            <person name="Chen C.Y."/>
            <person name="Tzean S.S."/>
            <person name="Ota Y."/>
            <person name="Hattori T."/>
            <person name="Sahashi N."/>
            <person name="Liou R.F."/>
            <person name="Kikuchi T."/>
            <person name="Tsai I.J."/>
        </authorList>
    </citation>
    <scope>NUCLEOTIDE SEQUENCE [LARGE SCALE GENOMIC DNA]</scope>
    <source>
        <strain evidence="2 3">FFPRI411160</strain>
    </source>
</reference>
<proteinExistence type="predicted"/>
<evidence type="ECO:0000313" key="2">
    <source>
        <dbReference type="EMBL" id="PAV21042.1"/>
    </source>
</evidence>
<dbReference type="OrthoDB" id="3252109at2759"/>
<protein>
    <submittedName>
        <fullName evidence="2">Uncharacterized protein</fullName>
    </submittedName>
</protein>
<dbReference type="InParanoid" id="A0A286UNA8"/>
<comment type="caution">
    <text evidence="2">The sequence shown here is derived from an EMBL/GenBank/DDBJ whole genome shotgun (WGS) entry which is preliminary data.</text>
</comment>
<feature type="region of interest" description="Disordered" evidence="1">
    <location>
        <begin position="1"/>
        <end position="48"/>
    </location>
</feature>
<dbReference type="AlphaFoldDB" id="A0A286UNA8"/>
<keyword evidence="3" id="KW-1185">Reference proteome</keyword>
<evidence type="ECO:0000256" key="1">
    <source>
        <dbReference type="SAM" id="MobiDB-lite"/>
    </source>
</evidence>
<sequence length="202" mass="22426">MASRRHSTPEVKPRKKPHCRTCGEPMEGHKRGQCKAISPKVEPKPEPVTTAQIIDQISKLKVVDDVPSTPRDQRKRRKSSLRPGTVPRPRPEIKGTALAWSESQLALIDSLGRCGIMSDSFKEDDDNFLSLLTTKANKAVARVYEIETKDVFDMLEAAKKNGFQGRVIPTETAGSSWLIGPTDIYLPPSPFYPLYSNPNGEA</sequence>
<dbReference type="Proteomes" id="UP000217199">
    <property type="component" value="Unassembled WGS sequence"/>
</dbReference>
<accession>A0A286UNA8</accession>
<feature type="region of interest" description="Disordered" evidence="1">
    <location>
        <begin position="62"/>
        <end position="93"/>
    </location>
</feature>
<gene>
    <name evidence="2" type="ORF">PNOK_0366900</name>
</gene>
<evidence type="ECO:0000313" key="3">
    <source>
        <dbReference type="Proteomes" id="UP000217199"/>
    </source>
</evidence>
<organism evidence="2 3">
    <name type="scientific">Pyrrhoderma noxium</name>
    <dbReference type="NCBI Taxonomy" id="2282107"/>
    <lineage>
        <taxon>Eukaryota</taxon>
        <taxon>Fungi</taxon>
        <taxon>Dikarya</taxon>
        <taxon>Basidiomycota</taxon>
        <taxon>Agaricomycotina</taxon>
        <taxon>Agaricomycetes</taxon>
        <taxon>Hymenochaetales</taxon>
        <taxon>Hymenochaetaceae</taxon>
        <taxon>Pyrrhoderma</taxon>
    </lineage>
</organism>
<dbReference type="EMBL" id="NBII01000003">
    <property type="protein sequence ID" value="PAV21042.1"/>
    <property type="molecule type" value="Genomic_DNA"/>
</dbReference>